<reference evidence="1" key="1">
    <citation type="submission" date="2022-09" db="EMBL/GenBank/DDBJ databases">
        <title>Intensive care unit water sources are persistently colonized with multi-drug resistant bacteria and are the site of extensive horizontal gene transfer of antibiotic resistance genes.</title>
        <authorList>
            <person name="Diorio-Toth L."/>
        </authorList>
    </citation>
    <scope>NUCLEOTIDE SEQUENCE</scope>
    <source>
        <strain evidence="1">GD04005</strain>
    </source>
</reference>
<organism evidence="1 2">
    <name type="scientific">Acinetobacter courvalinii</name>
    <dbReference type="NCBI Taxonomy" id="280147"/>
    <lineage>
        <taxon>Bacteria</taxon>
        <taxon>Pseudomonadati</taxon>
        <taxon>Pseudomonadota</taxon>
        <taxon>Gammaproteobacteria</taxon>
        <taxon>Moraxellales</taxon>
        <taxon>Moraxellaceae</taxon>
        <taxon>Acinetobacter</taxon>
    </lineage>
</organism>
<evidence type="ECO:0000313" key="2">
    <source>
        <dbReference type="Proteomes" id="UP001159329"/>
    </source>
</evidence>
<dbReference type="Proteomes" id="UP001159329">
    <property type="component" value="Unassembled WGS sequence"/>
</dbReference>
<proteinExistence type="predicted"/>
<accession>A0AA42I5J6</accession>
<dbReference type="RefSeq" id="WP_262754086.1">
    <property type="nucleotide sequence ID" value="NZ_DALZEX010000001.1"/>
</dbReference>
<comment type="caution">
    <text evidence="1">The sequence shown here is derived from an EMBL/GenBank/DDBJ whole genome shotgun (WGS) entry which is preliminary data.</text>
</comment>
<protein>
    <submittedName>
        <fullName evidence="1">Uncharacterized protein</fullName>
    </submittedName>
</protein>
<name>A0AA42I5J6_9GAMM</name>
<dbReference type="EMBL" id="JAOEEO010000001">
    <property type="protein sequence ID" value="MDH0562909.1"/>
    <property type="molecule type" value="Genomic_DNA"/>
</dbReference>
<dbReference type="AlphaFoldDB" id="A0AA42I5J6"/>
<gene>
    <name evidence="1" type="ORF">N7644_04340</name>
</gene>
<evidence type="ECO:0000313" key="1">
    <source>
        <dbReference type="EMBL" id="MDH0562909.1"/>
    </source>
</evidence>
<sequence>MLIKIDSENYINPAHIVAVSTFTSPDGMVKITIDTVPSASGHGSYQVITINDEEAARFIKQLSGD</sequence>